<organism evidence="2 3">
    <name type="scientific">Xylaria arbuscula</name>
    <dbReference type="NCBI Taxonomy" id="114810"/>
    <lineage>
        <taxon>Eukaryota</taxon>
        <taxon>Fungi</taxon>
        <taxon>Dikarya</taxon>
        <taxon>Ascomycota</taxon>
        <taxon>Pezizomycotina</taxon>
        <taxon>Sordariomycetes</taxon>
        <taxon>Xylariomycetidae</taxon>
        <taxon>Xylariales</taxon>
        <taxon>Xylariaceae</taxon>
        <taxon>Xylaria</taxon>
    </lineage>
</organism>
<accession>A0A9W8TIN2</accession>
<feature type="compositionally biased region" description="Polar residues" evidence="1">
    <location>
        <begin position="163"/>
        <end position="177"/>
    </location>
</feature>
<name>A0A9W8TIN2_9PEZI</name>
<sequence>MNSQATEFRVTSGGTTHYITSNDVEEASVLEQQGIQRLYAISQSCPTLFYVSLPLPNGHIASTEIRVVPDLQVRARNPPFRVEVRYVLCHIPKDETTAEQIQCLCLLVQSIYDTYIVATRWKFTEECCKHESLHLNPDLCCRQNTQSGFDWLIGNQQDDGKSNRTQSAASSNGMALQLPNTPTALDRTTDISVVHPQQKPSTRRKRLRVDEGGLGVIEGRINQSEDTEVDKIAHRLAQKVKSGLVKFLKLKHQSLDSQARIRDLTSRCLVLKQDKKKLFEYVGQLEMELANKSSMSRGELNIVAWADWLFSCCLCQILSAMGDQSRLRRASAANLILGIVDKLLPAEGIDALGVIVGLSGEGLYYYYKRTTLIEAVHYHTLKDATMKGTADQDRISTLVAYKLRGQLPVLPDECEIPYPARWVSMITQVRYIALLLKRHMLGVTIECSIQDVHTSLGMSNLAFLGLPLNSTTAGAENTDTTSISMRQARQIWSTFEYDVNSEAGRVPRSLDLFMGPDFEHMRRAAKMYENDTTNFTHSIRQVLVALESPWMLATVAKEFSRLVHAWVEQRLRVEENMARATLHDLSPDAGAIEHEQYSELSASPTVMAMSSSATRTSLGPSGLMPEHDLGSSPLSMLLEAAHHATTPAFEMPQSTLPFADTSTQVQSPDGAEVRDEAILPEEWEKWVDFGVCSVRHIVPPSSSYGGGLQAGLMPHGGAI</sequence>
<evidence type="ECO:0000313" key="3">
    <source>
        <dbReference type="Proteomes" id="UP001148614"/>
    </source>
</evidence>
<comment type="caution">
    <text evidence="2">The sequence shown here is derived from an EMBL/GenBank/DDBJ whole genome shotgun (WGS) entry which is preliminary data.</text>
</comment>
<feature type="region of interest" description="Disordered" evidence="1">
    <location>
        <begin position="154"/>
        <end position="177"/>
    </location>
</feature>
<dbReference type="AlphaFoldDB" id="A0A9W8TIN2"/>
<keyword evidence="3" id="KW-1185">Reference proteome</keyword>
<proteinExistence type="predicted"/>
<dbReference type="Proteomes" id="UP001148614">
    <property type="component" value="Unassembled WGS sequence"/>
</dbReference>
<protein>
    <submittedName>
        <fullName evidence="2">Uncharacterized protein</fullName>
    </submittedName>
</protein>
<dbReference type="EMBL" id="JANPWZ010001720">
    <property type="protein sequence ID" value="KAJ3563697.1"/>
    <property type="molecule type" value="Genomic_DNA"/>
</dbReference>
<evidence type="ECO:0000313" key="2">
    <source>
        <dbReference type="EMBL" id="KAJ3563697.1"/>
    </source>
</evidence>
<gene>
    <name evidence="2" type="ORF">NPX13_g8110</name>
</gene>
<dbReference type="VEuPathDB" id="FungiDB:F4678DRAFT_468624"/>
<reference evidence="2" key="1">
    <citation type="submission" date="2022-07" db="EMBL/GenBank/DDBJ databases">
        <title>Genome Sequence of Xylaria arbuscula.</title>
        <authorList>
            <person name="Buettner E."/>
        </authorList>
    </citation>
    <scope>NUCLEOTIDE SEQUENCE</scope>
    <source>
        <strain evidence="2">VT107</strain>
    </source>
</reference>
<evidence type="ECO:0000256" key="1">
    <source>
        <dbReference type="SAM" id="MobiDB-lite"/>
    </source>
</evidence>